<dbReference type="EMBL" id="NMUL01000007">
    <property type="protein sequence ID" value="OXM69782.1"/>
    <property type="molecule type" value="Genomic_DNA"/>
</dbReference>
<name>A0A229TEV3_9PSEU</name>
<dbReference type="Proteomes" id="UP000215199">
    <property type="component" value="Unassembled WGS sequence"/>
</dbReference>
<reference evidence="3" key="1">
    <citation type="submission" date="2017-07" db="EMBL/GenBank/DDBJ databases">
        <title>Comparative genome mining reveals phylogenetic distribution patterns of secondary metabolites in Amycolatopsis.</title>
        <authorList>
            <person name="Adamek M."/>
            <person name="Alanjary M."/>
            <person name="Sales-Ortells H."/>
            <person name="Goodfellow M."/>
            <person name="Bull A.T."/>
            <person name="Kalinowski J."/>
            <person name="Ziemert N."/>
        </authorList>
    </citation>
    <scope>NUCLEOTIDE SEQUENCE [LARGE SCALE GENOMIC DNA]</scope>
    <source>
        <strain evidence="3">H5</strain>
    </source>
</reference>
<dbReference type="InterPro" id="IPR038153">
    <property type="entry name" value="EvaA-like_sf"/>
</dbReference>
<dbReference type="OrthoDB" id="9814961at2"/>
<proteinExistence type="predicted"/>
<gene>
    <name evidence="2" type="ORF">CF165_09795</name>
</gene>
<keyword evidence="3" id="KW-1185">Reference proteome</keyword>
<feature type="domain" description="dTDP-4-dehydro-6-deoxy-alpha-D-glucopyranose 2,3-dehydratase" evidence="1">
    <location>
        <begin position="272"/>
        <end position="472"/>
    </location>
</feature>
<feature type="domain" description="dTDP-4-dehydro-6-deoxy-alpha-D-glucopyranose 2,3-dehydratase" evidence="1">
    <location>
        <begin position="40"/>
        <end position="239"/>
    </location>
</feature>
<evidence type="ECO:0000259" key="1">
    <source>
        <dbReference type="Pfam" id="PF03559"/>
    </source>
</evidence>
<comment type="caution">
    <text evidence="2">The sequence shown here is derived from an EMBL/GenBank/DDBJ whole genome shotgun (WGS) entry which is preliminary data.</text>
</comment>
<dbReference type="InterPro" id="IPR005212">
    <property type="entry name" value="EvaA-like"/>
</dbReference>
<dbReference type="GO" id="GO:0016829">
    <property type="term" value="F:lyase activity"/>
    <property type="evidence" value="ECO:0007669"/>
    <property type="project" value="InterPro"/>
</dbReference>
<evidence type="ECO:0000313" key="2">
    <source>
        <dbReference type="EMBL" id="OXM69782.1"/>
    </source>
</evidence>
<dbReference type="Gene3D" id="3.90.79.40">
    <property type="entry name" value="EvaA sugar 2,3-dehydratase subunit"/>
    <property type="match status" value="2"/>
</dbReference>
<dbReference type="RefSeq" id="WP_093947105.1">
    <property type="nucleotide sequence ID" value="NZ_NMUL01000007.1"/>
</dbReference>
<evidence type="ECO:0000313" key="3">
    <source>
        <dbReference type="Proteomes" id="UP000215199"/>
    </source>
</evidence>
<accession>A0A229TEV3</accession>
<dbReference type="Pfam" id="PF03559">
    <property type="entry name" value="Hexose_dehydrat"/>
    <property type="match status" value="2"/>
</dbReference>
<organism evidence="2 3">
    <name type="scientific">Amycolatopsis vastitatis</name>
    <dbReference type="NCBI Taxonomy" id="1905142"/>
    <lineage>
        <taxon>Bacteria</taxon>
        <taxon>Bacillati</taxon>
        <taxon>Actinomycetota</taxon>
        <taxon>Actinomycetes</taxon>
        <taxon>Pseudonocardiales</taxon>
        <taxon>Pseudonocardiaceae</taxon>
        <taxon>Amycolatopsis</taxon>
    </lineage>
</organism>
<dbReference type="AlphaFoldDB" id="A0A229TEV3"/>
<sequence length="477" mass="53661">MTTRLSTVAGLRPDGRRGLADRLTASAICPDEQAAVPMARFWSWWRERRQAHERLVRRVPLGELDGWQFDETGLGHRSGRFFRIAGIQVRTDADPVGEWDQPIIDQPEIGILGFLVKEIGGVVHCLVQAKVEPGNPGGLQLSPTVQATRSNYLRVHGGARTRYLEYFADPARARPLVDVLQSEQNSRFLAKRNRNVVVETDEDVVVHDDFCWLTFAQLRRLLRYDNLVNMDARTVLSCVPFTGPGPAGGEDEFGAALRLSALSRRAHHTGGELLSWLTAAKATRELTVRRIPLPAVRRWRTSRFSISHDEGRYFRVVGVDARIGSREVTHWMQPMVEPCGLGVAAWLVRRIAGIPHVLVGARTEAGTRDVVELAPTVQYVIDTYRQQPASALPPFADYLRSVPPERVRYDVRHSEEGGRFLGAVNRYLLVEVEEDFPLAVPPQFAWVTLNQLMRLVGHSYYLNVEARTLLACANSLW</sequence>
<protein>
    <submittedName>
        <fullName evidence="2">NDP-hexose 2,3-dehydratase</fullName>
    </submittedName>
</protein>